<evidence type="ECO:0000313" key="3">
    <source>
        <dbReference type="Proteomes" id="UP000556201"/>
    </source>
</evidence>
<dbReference type="EMBL" id="JACHLJ010000002">
    <property type="protein sequence ID" value="MBB5771977.1"/>
    <property type="molecule type" value="Genomic_DNA"/>
</dbReference>
<organism evidence="2 3">
    <name type="scientific">Brevundimonas vesicularis</name>
    <name type="common">Pseudomonas vesicularis</name>
    <dbReference type="NCBI Taxonomy" id="41276"/>
    <lineage>
        <taxon>Bacteria</taxon>
        <taxon>Pseudomonadati</taxon>
        <taxon>Pseudomonadota</taxon>
        <taxon>Alphaproteobacteria</taxon>
        <taxon>Caulobacterales</taxon>
        <taxon>Caulobacteraceae</taxon>
        <taxon>Brevundimonas</taxon>
    </lineage>
</organism>
<feature type="compositionally biased region" description="Gly residues" evidence="1">
    <location>
        <begin position="25"/>
        <end position="34"/>
    </location>
</feature>
<evidence type="ECO:0000313" key="2">
    <source>
        <dbReference type="EMBL" id="MBB5771977.1"/>
    </source>
</evidence>
<dbReference type="AlphaFoldDB" id="A0A7W9FUS9"/>
<sequence length="46" mass="4667">MQQRSLIAEVSTVAGLAATRFGMTLGGTIIGGTTGTTTMPERAGRV</sequence>
<accession>A0A7W9FUS9</accession>
<evidence type="ECO:0000256" key="1">
    <source>
        <dbReference type="SAM" id="MobiDB-lite"/>
    </source>
</evidence>
<reference evidence="2 3" key="1">
    <citation type="submission" date="2020-08" db="EMBL/GenBank/DDBJ databases">
        <title>Functional genomics of gut bacteria from endangered species of beetles.</title>
        <authorList>
            <person name="Carlos-Shanley C."/>
        </authorList>
    </citation>
    <scope>NUCLEOTIDE SEQUENCE [LARGE SCALE GENOMIC DNA]</scope>
    <source>
        <strain evidence="2 3">S00192</strain>
    </source>
</reference>
<proteinExistence type="predicted"/>
<name>A0A7W9FUS9_BREVE</name>
<protein>
    <submittedName>
        <fullName evidence="2">Uncharacterized protein</fullName>
    </submittedName>
</protein>
<dbReference type="RefSeq" id="WP_184279405.1">
    <property type="nucleotide sequence ID" value="NZ_CP085234.1"/>
</dbReference>
<comment type="caution">
    <text evidence="2">The sequence shown here is derived from an EMBL/GenBank/DDBJ whole genome shotgun (WGS) entry which is preliminary data.</text>
</comment>
<feature type="region of interest" description="Disordered" evidence="1">
    <location>
        <begin position="25"/>
        <end position="46"/>
    </location>
</feature>
<dbReference type="Proteomes" id="UP000556201">
    <property type="component" value="Unassembled WGS sequence"/>
</dbReference>
<gene>
    <name evidence="2" type="ORF">HNP47_001981</name>
</gene>